<evidence type="ECO:0000256" key="1">
    <source>
        <dbReference type="ARBA" id="ARBA00023172"/>
    </source>
</evidence>
<dbReference type="InterPro" id="IPR013762">
    <property type="entry name" value="Integrase-like_cat_sf"/>
</dbReference>
<dbReference type="GO" id="GO:0015074">
    <property type="term" value="P:DNA integration"/>
    <property type="evidence" value="ECO:0007669"/>
    <property type="project" value="InterPro"/>
</dbReference>
<keyword evidence="1" id="KW-0233">DNA recombination</keyword>
<dbReference type="InterPro" id="IPR011010">
    <property type="entry name" value="DNA_brk_join_enz"/>
</dbReference>
<dbReference type="EMBL" id="QVTD01000016">
    <property type="protein sequence ID" value="RFU61310.1"/>
    <property type="molecule type" value="Genomic_DNA"/>
</dbReference>
<accession>A0A372L7U0</accession>
<dbReference type="Proteomes" id="UP000262939">
    <property type="component" value="Unassembled WGS sequence"/>
</dbReference>
<evidence type="ECO:0000313" key="3">
    <source>
        <dbReference type="EMBL" id="RFU61310.1"/>
    </source>
</evidence>
<dbReference type="GO" id="GO:0003677">
    <property type="term" value="F:DNA binding"/>
    <property type="evidence" value="ECO:0007669"/>
    <property type="project" value="InterPro"/>
</dbReference>
<dbReference type="GO" id="GO:0006310">
    <property type="term" value="P:DNA recombination"/>
    <property type="evidence" value="ECO:0007669"/>
    <property type="project" value="UniProtKB-KW"/>
</dbReference>
<dbReference type="InterPro" id="IPR002104">
    <property type="entry name" value="Integrase_catalytic"/>
</dbReference>
<comment type="caution">
    <text evidence="3">The sequence shown here is derived from an EMBL/GenBank/DDBJ whole genome shotgun (WGS) entry which is preliminary data.</text>
</comment>
<protein>
    <recommendedName>
        <fullName evidence="2">Tyr recombinase domain-containing protein</fullName>
    </recommendedName>
</protein>
<evidence type="ECO:0000259" key="2">
    <source>
        <dbReference type="PROSITE" id="PS51898"/>
    </source>
</evidence>
<dbReference type="SUPFAM" id="SSF56349">
    <property type="entry name" value="DNA breaking-rejoining enzymes"/>
    <property type="match status" value="1"/>
</dbReference>
<reference evidence="3 4" key="1">
    <citation type="submission" date="2018-08" db="EMBL/GenBank/DDBJ databases">
        <title>Bacillus chawlae sp. nov., Bacillus glennii sp. nov., and Bacillus saganii sp. nov. Isolated from the Vehicle Assembly Building at Kennedy Space Center where the Viking Spacecraft were Assembled.</title>
        <authorList>
            <person name="Seuylemezian A."/>
            <person name="Vaishampayan P."/>
        </authorList>
    </citation>
    <scope>NUCLEOTIDE SEQUENCE [LARGE SCALE GENOMIC DNA]</scope>
    <source>
        <strain evidence="3 4">V44-8</strain>
    </source>
</reference>
<organism evidence="3 4">
    <name type="scientific">Peribacillus glennii</name>
    <dbReference type="NCBI Taxonomy" id="2303991"/>
    <lineage>
        <taxon>Bacteria</taxon>
        <taxon>Bacillati</taxon>
        <taxon>Bacillota</taxon>
        <taxon>Bacilli</taxon>
        <taxon>Bacillales</taxon>
        <taxon>Bacillaceae</taxon>
        <taxon>Peribacillus</taxon>
    </lineage>
</organism>
<evidence type="ECO:0000313" key="4">
    <source>
        <dbReference type="Proteomes" id="UP000262939"/>
    </source>
</evidence>
<feature type="domain" description="Tyr recombinase" evidence="2">
    <location>
        <begin position="1"/>
        <end position="84"/>
    </location>
</feature>
<sequence length="84" mass="9752">MNVLKKFYKKQLETKLLLGKEYNDMGLVFAQLNGNPIQPSEVAKKFLKIIEAAGLLRIRFHDLRHTHATLMLQQGVILKWYLNA</sequence>
<keyword evidence="4" id="KW-1185">Reference proteome</keyword>
<name>A0A372L7U0_9BACI</name>
<gene>
    <name evidence="3" type="ORF">D0466_19070</name>
</gene>
<dbReference type="Gene3D" id="1.10.443.10">
    <property type="entry name" value="Intergrase catalytic core"/>
    <property type="match status" value="1"/>
</dbReference>
<dbReference type="Pfam" id="PF00589">
    <property type="entry name" value="Phage_integrase"/>
    <property type="match status" value="1"/>
</dbReference>
<dbReference type="PROSITE" id="PS51898">
    <property type="entry name" value="TYR_RECOMBINASE"/>
    <property type="match status" value="1"/>
</dbReference>
<dbReference type="AlphaFoldDB" id="A0A372L7U0"/>
<proteinExistence type="predicted"/>